<keyword evidence="1" id="KW-0472">Membrane</keyword>
<feature type="transmembrane region" description="Helical" evidence="1">
    <location>
        <begin position="265"/>
        <end position="285"/>
    </location>
</feature>
<organism evidence="2 3">
    <name type="scientific">Polarella glacialis</name>
    <name type="common">Dinoflagellate</name>
    <dbReference type="NCBI Taxonomy" id="89957"/>
    <lineage>
        <taxon>Eukaryota</taxon>
        <taxon>Sar</taxon>
        <taxon>Alveolata</taxon>
        <taxon>Dinophyceae</taxon>
        <taxon>Suessiales</taxon>
        <taxon>Suessiaceae</taxon>
        <taxon>Polarella</taxon>
    </lineage>
</organism>
<gene>
    <name evidence="2" type="ORF">PGLA2088_LOCUS30701</name>
</gene>
<evidence type="ECO:0000256" key="1">
    <source>
        <dbReference type="SAM" id="Phobius"/>
    </source>
</evidence>
<proteinExistence type="predicted"/>
<comment type="caution">
    <text evidence="2">The sequence shown here is derived from an EMBL/GenBank/DDBJ whole genome shotgun (WGS) entry which is preliminary data.</text>
</comment>
<dbReference type="AlphaFoldDB" id="A0A813KGE7"/>
<keyword evidence="1" id="KW-0812">Transmembrane</keyword>
<evidence type="ECO:0000313" key="2">
    <source>
        <dbReference type="EMBL" id="CAE8698364.1"/>
    </source>
</evidence>
<evidence type="ECO:0000313" key="3">
    <source>
        <dbReference type="Proteomes" id="UP000626109"/>
    </source>
</evidence>
<dbReference type="Proteomes" id="UP000626109">
    <property type="component" value="Unassembled WGS sequence"/>
</dbReference>
<accession>A0A813KGE7</accession>
<dbReference type="EMBL" id="CAJNNW010028938">
    <property type="protein sequence ID" value="CAE8698364.1"/>
    <property type="molecule type" value="Genomic_DNA"/>
</dbReference>
<name>A0A813KGE7_POLGL</name>
<protein>
    <submittedName>
        <fullName evidence="2">Uncharacterized protein</fullName>
    </submittedName>
</protein>
<reference evidence="2" key="1">
    <citation type="submission" date="2021-02" db="EMBL/GenBank/DDBJ databases">
        <authorList>
            <person name="Dougan E. K."/>
            <person name="Rhodes N."/>
            <person name="Thang M."/>
            <person name="Chan C."/>
        </authorList>
    </citation>
    <scope>NUCLEOTIDE SEQUENCE</scope>
</reference>
<keyword evidence="1" id="KW-1133">Transmembrane helix</keyword>
<sequence length="300" mass="32665">MWNCDSAVLLWIFDPMPEDILDEVHFQGLASCLGLCMSILLSKTLHSLHLALQDASAKGRFLREFVQPDDLGRLKNAFETADQGLPFLFPMTLVVACGLQKEVELLITRTLAPQELIGSQGIVRRELPRSNDVENFADAGVFLVGVRYASCDQGADAGDAELSDADAFMLSSDNMARFSRPPTQGGEVDGHDEVFSNPSSAPMTTVTGMALGDHGVFGELDLAEAIKLGVKEHWLIDPAELQLQQGVILGQGGFLILLQVIRFSFFWLLVLLLLLFAHVFVIQAASQQTAALQCNSKATC</sequence>